<dbReference type="GO" id="GO:0004519">
    <property type="term" value="F:endonuclease activity"/>
    <property type="evidence" value="ECO:0007669"/>
    <property type="project" value="InterPro"/>
</dbReference>
<evidence type="ECO:0000256" key="2">
    <source>
        <dbReference type="ARBA" id="ARBA00023128"/>
    </source>
</evidence>
<reference evidence="4" key="1">
    <citation type="submission" date="2021-02" db="EMBL/GenBank/DDBJ databases">
        <authorList>
            <person name="Palmer J.M."/>
        </authorList>
    </citation>
    <scope>NUCLEOTIDE SEQUENCE</scope>
    <source>
        <strain evidence="4">SCRP734</strain>
    </source>
</reference>
<keyword evidence="5" id="KW-1185">Reference proteome</keyword>
<dbReference type="InterPro" id="IPR007560">
    <property type="entry name" value="Restrct_endonuc_IV_Mrr"/>
</dbReference>
<name>A0A8T1VXD9_9STRA</name>
<protein>
    <recommendedName>
        <fullName evidence="3">Restriction endonuclease type IV Mrr domain-containing protein</fullName>
    </recommendedName>
</protein>
<dbReference type="PANTHER" id="PTHR28133">
    <property type="entry name" value="REQUIRED FOR RESPIRATORY GROWTH PROTEIN 7, MITOCHONDRIAL"/>
    <property type="match status" value="1"/>
</dbReference>
<dbReference type="OrthoDB" id="20734at2759"/>
<comment type="subcellular location">
    <subcellularLocation>
        <location evidence="1">Mitochondrion</location>
    </subcellularLocation>
</comment>
<dbReference type="PANTHER" id="PTHR28133:SF1">
    <property type="entry name" value="REQUIRED FOR RESPIRATORY GROWTH PROTEIN 7, MITOCHONDRIAL"/>
    <property type="match status" value="1"/>
</dbReference>
<dbReference type="Proteomes" id="UP000694044">
    <property type="component" value="Unassembled WGS sequence"/>
</dbReference>
<feature type="domain" description="Restriction endonuclease type IV Mrr" evidence="3">
    <location>
        <begin position="51"/>
        <end position="178"/>
    </location>
</feature>
<accession>A0A8T1VXD9</accession>
<comment type="caution">
    <text evidence="4">The sequence shown here is derived from an EMBL/GenBank/DDBJ whole genome shotgun (WGS) entry which is preliminary data.</text>
</comment>
<dbReference type="Pfam" id="PF04471">
    <property type="entry name" value="Mrr_cat"/>
    <property type="match status" value="1"/>
</dbReference>
<evidence type="ECO:0000313" key="4">
    <source>
        <dbReference type="EMBL" id="KAG7384623.1"/>
    </source>
</evidence>
<dbReference type="AlphaFoldDB" id="A0A8T1VXD9"/>
<dbReference type="GO" id="GO:0009307">
    <property type="term" value="P:DNA restriction-modification system"/>
    <property type="evidence" value="ECO:0007669"/>
    <property type="project" value="InterPro"/>
</dbReference>
<evidence type="ECO:0000256" key="1">
    <source>
        <dbReference type="ARBA" id="ARBA00004173"/>
    </source>
</evidence>
<dbReference type="EMBL" id="JAGDFM010000143">
    <property type="protein sequence ID" value="KAG7384623.1"/>
    <property type="molecule type" value="Genomic_DNA"/>
</dbReference>
<gene>
    <name evidence="4" type="ORF">PHYPSEUDO_002437</name>
</gene>
<sequence length="234" mass="25402">MAAPAWRRCCFLARASRPLPRARNGVAQQRNLSTAPGISDAQPVSSTNREKGLAFEEQVVTLMQSLNCELQATQQSRDGGIDHHVSTALGDCCHVHRPFESRRLTVDAGAVADALQGSWTLPDLAVDVVTQCKNEGKPVGVHYVREFHGVLGFFPPATVGLFASASGYSLYAQRFFLRMTHPAILCSVDTDSGHLTSFLLNDRAQTLLPKLTVGSLFVNQDHALVLTYGDKILG</sequence>
<keyword evidence="2" id="KW-0496">Mitochondrion</keyword>
<evidence type="ECO:0000259" key="3">
    <source>
        <dbReference type="Pfam" id="PF04471"/>
    </source>
</evidence>
<dbReference type="GO" id="GO:0003677">
    <property type="term" value="F:DNA binding"/>
    <property type="evidence" value="ECO:0007669"/>
    <property type="project" value="InterPro"/>
</dbReference>
<dbReference type="InterPro" id="IPR018828">
    <property type="entry name" value="RRG7"/>
</dbReference>
<evidence type="ECO:0000313" key="5">
    <source>
        <dbReference type="Proteomes" id="UP000694044"/>
    </source>
</evidence>
<dbReference type="GO" id="GO:0005739">
    <property type="term" value="C:mitochondrion"/>
    <property type="evidence" value="ECO:0007669"/>
    <property type="project" value="UniProtKB-SubCell"/>
</dbReference>
<organism evidence="4 5">
    <name type="scientific">Phytophthora pseudosyringae</name>
    <dbReference type="NCBI Taxonomy" id="221518"/>
    <lineage>
        <taxon>Eukaryota</taxon>
        <taxon>Sar</taxon>
        <taxon>Stramenopiles</taxon>
        <taxon>Oomycota</taxon>
        <taxon>Peronosporomycetes</taxon>
        <taxon>Peronosporales</taxon>
        <taxon>Peronosporaceae</taxon>
        <taxon>Phytophthora</taxon>
    </lineage>
</organism>
<proteinExistence type="predicted"/>